<dbReference type="EMBL" id="QQAV01000008">
    <property type="protein sequence ID" value="RDI21895.1"/>
    <property type="molecule type" value="Genomic_DNA"/>
</dbReference>
<dbReference type="Pfam" id="PF00072">
    <property type="entry name" value="Response_reg"/>
    <property type="match status" value="1"/>
</dbReference>
<dbReference type="PRINTS" id="PR00038">
    <property type="entry name" value="HTHLUXR"/>
</dbReference>
<evidence type="ECO:0000256" key="3">
    <source>
        <dbReference type="ARBA" id="ARBA00023015"/>
    </source>
</evidence>
<keyword evidence="4" id="KW-0238">DNA-binding</keyword>
<evidence type="ECO:0000256" key="5">
    <source>
        <dbReference type="ARBA" id="ARBA00023163"/>
    </source>
</evidence>
<dbReference type="STRING" id="433924.NS331_01000"/>
<name>A0A370F9X6_9BURK</name>
<keyword evidence="5" id="KW-0804">Transcription</keyword>
<dbReference type="PANTHER" id="PTHR44688:SF16">
    <property type="entry name" value="DNA-BINDING TRANSCRIPTIONAL ACTIVATOR DEVR_DOSR"/>
    <property type="match status" value="1"/>
</dbReference>
<dbReference type="Gene3D" id="1.10.10.10">
    <property type="entry name" value="Winged helix-like DNA-binding domain superfamily/Winged helix DNA-binding domain"/>
    <property type="match status" value="1"/>
</dbReference>
<accession>A0A370F9X6</accession>
<dbReference type="Proteomes" id="UP000255265">
    <property type="component" value="Unassembled WGS sequence"/>
</dbReference>
<evidence type="ECO:0000256" key="4">
    <source>
        <dbReference type="ARBA" id="ARBA00023125"/>
    </source>
</evidence>
<comment type="caution">
    <text evidence="9">The sequence shown here is derived from an EMBL/GenBank/DDBJ whole genome shotgun (WGS) entry which is preliminary data.</text>
</comment>
<dbReference type="SUPFAM" id="SSF46894">
    <property type="entry name" value="C-terminal effector domain of the bipartite response regulators"/>
    <property type="match status" value="1"/>
</dbReference>
<keyword evidence="2" id="KW-0902">Two-component regulatory system</keyword>
<feature type="domain" description="HTH luxR-type" evidence="7">
    <location>
        <begin position="137"/>
        <end position="203"/>
    </location>
</feature>
<reference evidence="9 10" key="1">
    <citation type="submission" date="2018-07" db="EMBL/GenBank/DDBJ databases">
        <title>Genomic Encyclopedia of Type Strains, Phase IV (KMG-IV): sequencing the most valuable type-strain genomes for metagenomic binning, comparative biology and taxonomic classification.</title>
        <authorList>
            <person name="Goeker M."/>
        </authorList>
    </citation>
    <scope>NUCLEOTIDE SEQUENCE [LARGE SCALE GENOMIC DNA]</scope>
    <source>
        <strain evidence="9 10">DSM 21352</strain>
    </source>
</reference>
<proteinExistence type="predicted"/>
<organism evidence="9 10">
    <name type="scientific">Pseudacidovorax intermedius</name>
    <dbReference type="NCBI Taxonomy" id="433924"/>
    <lineage>
        <taxon>Bacteria</taxon>
        <taxon>Pseudomonadati</taxon>
        <taxon>Pseudomonadota</taxon>
        <taxon>Betaproteobacteria</taxon>
        <taxon>Burkholderiales</taxon>
        <taxon>Comamonadaceae</taxon>
        <taxon>Pseudacidovorax</taxon>
    </lineage>
</organism>
<evidence type="ECO:0000313" key="10">
    <source>
        <dbReference type="Proteomes" id="UP000255265"/>
    </source>
</evidence>
<dbReference type="InterPro" id="IPR036388">
    <property type="entry name" value="WH-like_DNA-bd_sf"/>
</dbReference>
<keyword evidence="1 6" id="KW-0597">Phosphoprotein</keyword>
<keyword evidence="10" id="KW-1185">Reference proteome</keyword>
<dbReference type="InterPro" id="IPR016032">
    <property type="entry name" value="Sig_transdc_resp-reg_C-effctor"/>
</dbReference>
<protein>
    <submittedName>
        <fullName evidence="9">LuxR family two component transcriptional regulator</fullName>
    </submittedName>
</protein>
<dbReference type="AlphaFoldDB" id="A0A370F9X6"/>
<evidence type="ECO:0000256" key="2">
    <source>
        <dbReference type="ARBA" id="ARBA00023012"/>
    </source>
</evidence>
<dbReference type="FunFam" id="3.40.50.2300:FF:000018">
    <property type="entry name" value="DNA-binding transcriptional regulator NtrC"/>
    <property type="match status" value="1"/>
</dbReference>
<dbReference type="InterPro" id="IPR011006">
    <property type="entry name" value="CheY-like_superfamily"/>
</dbReference>
<dbReference type="Gene3D" id="3.40.50.2300">
    <property type="match status" value="1"/>
</dbReference>
<dbReference type="CDD" id="cd06170">
    <property type="entry name" value="LuxR_C_like"/>
    <property type="match status" value="1"/>
</dbReference>
<dbReference type="GO" id="GO:0003677">
    <property type="term" value="F:DNA binding"/>
    <property type="evidence" value="ECO:0007669"/>
    <property type="project" value="UniProtKB-KW"/>
</dbReference>
<evidence type="ECO:0000256" key="1">
    <source>
        <dbReference type="ARBA" id="ARBA00022553"/>
    </source>
</evidence>
<evidence type="ECO:0000259" key="8">
    <source>
        <dbReference type="PROSITE" id="PS50110"/>
    </source>
</evidence>
<dbReference type="PROSITE" id="PS50043">
    <property type="entry name" value="HTH_LUXR_2"/>
    <property type="match status" value="1"/>
</dbReference>
<dbReference type="RefSeq" id="WP_114803826.1">
    <property type="nucleotide sequence ID" value="NZ_QQAV01000008.1"/>
</dbReference>
<dbReference type="GO" id="GO:0000160">
    <property type="term" value="P:phosphorelay signal transduction system"/>
    <property type="evidence" value="ECO:0007669"/>
    <property type="project" value="UniProtKB-KW"/>
</dbReference>
<dbReference type="InterPro" id="IPR001789">
    <property type="entry name" value="Sig_transdc_resp-reg_receiver"/>
</dbReference>
<gene>
    <name evidence="9" type="ORF">DFR41_10819</name>
</gene>
<dbReference type="OrthoDB" id="9802186at2"/>
<dbReference type="PANTHER" id="PTHR44688">
    <property type="entry name" value="DNA-BINDING TRANSCRIPTIONAL ACTIVATOR DEVR_DOSR"/>
    <property type="match status" value="1"/>
</dbReference>
<evidence type="ECO:0000256" key="6">
    <source>
        <dbReference type="PROSITE-ProRule" id="PRU00169"/>
    </source>
</evidence>
<dbReference type="Pfam" id="PF00196">
    <property type="entry name" value="GerE"/>
    <property type="match status" value="1"/>
</dbReference>
<dbReference type="InterPro" id="IPR000792">
    <property type="entry name" value="Tscrpt_reg_LuxR_C"/>
</dbReference>
<keyword evidence="3" id="KW-0805">Transcription regulation</keyword>
<feature type="modified residue" description="4-aspartylphosphate" evidence="6">
    <location>
        <position position="56"/>
    </location>
</feature>
<dbReference type="SMART" id="SM00421">
    <property type="entry name" value="HTH_LUXR"/>
    <property type="match status" value="1"/>
</dbReference>
<dbReference type="SUPFAM" id="SSF52172">
    <property type="entry name" value="CheY-like"/>
    <property type="match status" value="1"/>
</dbReference>
<evidence type="ECO:0000313" key="9">
    <source>
        <dbReference type="EMBL" id="RDI21895.1"/>
    </source>
</evidence>
<sequence length="204" mass="22281">MTLPANNLCVVDDDEAVRRSLGLLLLSRGYAVRTFESGEDFLAGADLQHPGCVILDLRLGGMSGLQVFDALRERDSALEVLFLSGHGDIPMAVEAVQNGALGWLEKPCNDERLLAAVAKALEKAQAGAERRQALQAAQALWQKLTPREMQVARLVAEGKPNKEIAQELAPVELRTIETHRAHVFAKLGVANSHGLYRFLREHGL</sequence>
<dbReference type="PROSITE" id="PS50110">
    <property type="entry name" value="RESPONSE_REGULATORY"/>
    <property type="match status" value="1"/>
</dbReference>
<dbReference type="GO" id="GO:0006355">
    <property type="term" value="P:regulation of DNA-templated transcription"/>
    <property type="evidence" value="ECO:0007669"/>
    <property type="project" value="InterPro"/>
</dbReference>
<dbReference type="SMART" id="SM00448">
    <property type="entry name" value="REC"/>
    <property type="match status" value="1"/>
</dbReference>
<evidence type="ECO:0000259" key="7">
    <source>
        <dbReference type="PROSITE" id="PS50043"/>
    </source>
</evidence>
<feature type="domain" description="Response regulatory" evidence="8">
    <location>
        <begin position="7"/>
        <end position="121"/>
    </location>
</feature>